<organism evidence="1 2">
    <name type="scientific">Ligilactobacillus salivarius</name>
    <dbReference type="NCBI Taxonomy" id="1624"/>
    <lineage>
        <taxon>Bacteria</taxon>
        <taxon>Bacillati</taxon>
        <taxon>Bacillota</taxon>
        <taxon>Bacilli</taxon>
        <taxon>Lactobacillales</taxon>
        <taxon>Lactobacillaceae</taxon>
        <taxon>Ligilactobacillus</taxon>
    </lineage>
</organism>
<dbReference type="Proteomes" id="UP000029488">
    <property type="component" value="Plasmid pMP1046B"/>
</dbReference>
<evidence type="ECO:0000313" key="2">
    <source>
        <dbReference type="Proteomes" id="UP000029488"/>
    </source>
</evidence>
<name>A0A089RZ74_9LACO</name>
<evidence type="ECO:0000313" key="1">
    <source>
        <dbReference type="EMBL" id="AIR11737.1"/>
    </source>
</evidence>
<dbReference type="KEGG" id="lsj:LSJ_3121c"/>
<dbReference type="RefSeq" id="WP_044005869.1">
    <property type="nucleotide sequence ID" value="NZ_CP007648.1"/>
</dbReference>
<keyword evidence="1" id="KW-0614">Plasmid</keyword>
<proteinExistence type="predicted"/>
<gene>
    <name evidence="1" type="ORF">LSJ_3121c</name>
</gene>
<dbReference type="Gene3D" id="2.10.10.90">
    <property type="match status" value="1"/>
</dbReference>
<sequence length="233" mass="26588">MSRSVFPNGIDTFPELFDLPSDKVNDANRLTELKGKASLDTNEQNEIKALTAKLQDYMITPEQWNRITDCMTALETFFDKNVRGYILQKQEEWRHYVDSFRFVGNWTNQTKYSFQNLVNYRGHLFLVLKDVVADNNHTPDLTPDTYRQVAFKGDKGDVGLNATFKGDWNGSTTYHLGDAVCKDGIVFVAKNDSTGKEPNINSANWFPYPQSIIVGNSKPQNLHPAISYLEVYN</sequence>
<accession>A0A089RZ74</accession>
<dbReference type="EMBL" id="CP007648">
    <property type="protein sequence ID" value="AIR11737.1"/>
    <property type="molecule type" value="Genomic_DNA"/>
</dbReference>
<dbReference type="AlphaFoldDB" id="A0A089RZ74"/>
<reference evidence="1 2" key="1">
    <citation type="journal article" date="2014" name="BMC Genomics">
        <title>Unusual genome complexity in Lactobacillus salivarius JCM1046.</title>
        <authorList>
            <person name="Raftis E.J."/>
            <person name="Forde B.M."/>
            <person name="Claesson M.J."/>
            <person name="O'Toole P.W."/>
        </authorList>
    </citation>
    <scope>NUCLEOTIDE SEQUENCE [LARGE SCALE GENOMIC DNA]</scope>
    <source>
        <strain evidence="1 2">JCM1046</strain>
        <plasmid evidence="1 2">pMP1046B</plasmid>
    </source>
</reference>
<protein>
    <submittedName>
        <fullName evidence="1">Uncharacterized protein</fullName>
    </submittedName>
</protein>
<geneLocation type="plasmid" evidence="1 2">
    <name>pMP1046B</name>
</geneLocation>